<organism evidence="3 4">
    <name type="scientific">Plakobranchus ocellatus</name>
    <dbReference type="NCBI Taxonomy" id="259542"/>
    <lineage>
        <taxon>Eukaryota</taxon>
        <taxon>Metazoa</taxon>
        <taxon>Spiralia</taxon>
        <taxon>Lophotrochozoa</taxon>
        <taxon>Mollusca</taxon>
        <taxon>Gastropoda</taxon>
        <taxon>Heterobranchia</taxon>
        <taxon>Euthyneura</taxon>
        <taxon>Panpulmonata</taxon>
        <taxon>Sacoglossa</taxon>
        <taxon>Placobranchoidea</taxon>
        <taxon>Plakobranchidae</taxon>
        <taxon>Plakobranchus</taxon>
    </lineage>
</organism>
<dbReference type="Proteomes" id="UP000735302">
    <property type="component" value="Unassembled WGS sequence"/>
</dbReference>
<dbReference type="Gene3D" id="3.10.100.10">
    <property type="entry name" value="Mannose-Binding Protein A, subunit A"/>
    <property type="match status" value="5"/>
</dbReference>
<keyword evidence="3" id="KW-0675">Receptor</keyword>
<evidence type="ECO:0000259" key="2">
    <source>
        <dbReference type="PROSITE" id="PS50041"/>
    </source>
</evidence>
<keyword evidence="1" id="KW-0732">Signal</keyword>
<dbReference type="PROSITE" id="PS50041">
    <property type="entry name" value="C_TYPE_LECTIN_2"/>
    <property type="match status" value="5"/>
</dbReference>
<feature type="signal peptide" evidence="1">
    <location>
        <begin position="1"/>
        <end position="26"/>
    </location>
</feature>
<dbReference type="PANTHER" id="PTHR22803">
    <property type="entry name" value="MANNOSE, PHOSPHOLIPASE, LECTIN RECEPTOR RELATED"/>
    <property type="match status" value="1"/>
</dbReference>
<reference evidence="3 4" key="1">
    <citation type="journal article" date="2021" name="Elife">
        <title>Chloroplast acquisition without the gene transfer in kleptoplastic sea slugs, Plakobranchus ocellatus.</title>
        <authorList>
            <person name="Maeda T."/>
            <person name="Takahashi S."/>
            <person name="Yoshida T."/>
            <person name="Shimamura S."/>
            <person name="Takaki Y."/>
            <person name="Nagai Y."/>
            <person name="Toyoda A."/>
            <person name="Suzuki Y."/>
            <person name="Arimoto A."/>
            <person name="Ishii H."/>
            <person name="Satoh N."/>
            <person name="Nishiyama T."/>
            <person name="Hasebe M."/>
            <person name="Maruyama T."/>
            <person name="Minagawa J."/>
            <person name="Obokata J."/>
            <person name="Shigenobu S."/>
        </authorList>
    </citation>
    <scope>NUCLEOTIDE SEQUENCE [LARGE SCALE GENOMIC DNA]</scope>
</reference>
<proteinExistence type="predicted"/>
<evidence type="ECO:0000256" key="1">
    <source>
        <dbReference type="SAM" id="SignalP"/>
    </source>
</evidence>
<evidence type="ECO:0000313" key="4">
    <source>
        <dbReference type="Proteomes" id="UP000735302"/>
    </source>
</evidence>
<sequence length="800" mass="92498">MAPFRQCCVLIVWTIFFTTFFMKTQASASCTPGWMDTPSGEVCVKIFNNPVKNWFDARRACQNAGGDLLIIGDDTMNNFIKDQIDSNDVCAWTGLHTISSEDKWYWLDEDRTPTYTDWSFTPSLMTMLRMILYSGSEDCACVTQSDLFKRGWHKLPCTMPMSYICEKRTGFSCSPGWTKTPSGETCVKIYENQEKNWYDASLACRNASGDLVTIRDNTMSNFIKDQLGSIKFPIWIGLYKTPGQYRWLWLDGEKPTYRSWRTRPRPSSQKSFQRKEECAYMKQSLGSKPKWFPSPCSSVLPYICESFEMTCAPGWIKTPSDYVCVKILKKPTKSWLHARRACESEGGDLVTIYDEIMSNFIKDLIVAKNIDSAWTGLRHIRGGDKWVWLDDKGTPNYTHWRINPKQSTYFQGTCKCAGVTQTNGTEVGYYSRSCSSHMAYICEKPTGYSCNPGWTKPDGDAACYKIYYNQEQTWYDARRACQSAGGDLVTIYHRNVSNFIEEISGYNITHPTWIGLRNFRSEERWHWLDEDGNLTYTDWRIESPNVYKTECGYIEPRLNIGQGWYASVCSKALRYICETPLAFPCYDGWIKTPSGEACVKVFGERASLRPPWLDARRMCQKLGGDLVTIRDTTMSNFIRDLLIGTDSFPSWIGFHKLTGEDRWHWLDEDRTPEYTNWGDPVEVPWERNLTKEKCAGVIKSNKQGAPWYTYDCSHDLRYICEMAPPPHCYHQGKAYTQGTKLSLHDRCGNPHTCFQSTWIFSIHQCQWNGTCLNLFEIRDGHICIMNKRKRPEMRSFRKGW</sequence>
<dbReference type="EMBL" id="BLXT01002832">
    <property type="protein sequence ID" value="GFN98074.1"/>
    <property type="molecule type" value="Genomic_DNA"/>
</dbReference>
<dbReference type="InterPro" id="IPR016187">
    <property type="entry name" value="CTDL_fold"/>
</dbReference>
<comment type="caution">
    <text evidence="3">The sequence shown here is derived from an EMBL/GenBank/DDBJ whole genome shotgun (WGS) entry which is preliminary data.</text>
</comment>
<protein>
    <submittedName>
        <fullName evidence="3">Macrophage mannose receptor 1</fullName>
    </submittedName>
</protein>
<dbReference type="InterPro" id="IPR001304">
    <property type="entry name" value="C-type_lectin-like"/>
</dbReference>
<feature type="domain" description="C-type lectin" evidence="2">
    <location>
        <begin position="324"/>
        <end position="443"/>
    </location>
</feature>
<dbReference type="CDD" id="cd00037">
    <property type="entry name" value="CLECT"/>
    <property type="match status" value="5"/>
</dbReference>
<name>A0AAV3ZQR5_9GAST</name>
<evidence type="ECO:0000313" key="3">
    <source>
        <dbReference type="EMBL" id="GFN98074.1"/>
    </source>
</evidence>
<accession>A0AAV3ZQR5</accession>
<dbReference type="Pfam" id="PF00059">
    <property type="entry name" value="Lectin_C"/>
    <property type="match status" value="5"/>
</dbReference>
<feature type="domain" description="C-type lectin" evidence="2">
    <location>
        <begin position="459"/>
        <end position="578"/>
    </location>
</feature>
<dbReference type="InterPro" id="IPR016186">
    <property type="entry name" value="C-type_lectin-like/link_sf"/>
</dbReference>
<dbReference type="SMART" id="SM00034">
    <property type="entry name" value="CLECT"/>
    <property type="match status" value="5"/>
</dbReference>
<dbReference type="SUPFAM" id="SSF56436">
    <property type="entry name" value="C-type lectin-like"/>
    <property type="match status" value="5"/>
</dbReference>
<dbReference type="AlphaFoldDB" id="A0AAV3ZQR5"/>
<feature type="domain" description="C-type lectin" evidence="2">
    <location>
        <begin position="39"/>
        <end position="166"/>
    </location>
</feature>
<feature type="domain" description="C-type lectin" evidence="2">
    <location>
        <begin position="182"/>
        <end position="305"/>
    </location>
</feature>
<gene>
    <name evidence="3" type="ORF">PoB_002458000</name>
</gene>
<dbReference type="InterPro" id="IPR050111">
    <property type="entry name" value="C-type_lectin/snaclec_domain"/>
</dbReference>
<feature type="chain" id="PRO_5043763856" evidence="1">
    <location>
        <begin position="27"/>
        <end position="800"/>
    </location>
</feature>
<keyword evidence="4" id="KW-1185">Reference proteome</keyword>
<feature type="domain" description="C-type lectin" evidence="2">
    <location>
        <begin position="594"/>
        <end position="721"/>
    </location>
</feature>